<protein>
    <submittedName>
        <fullName evidence="1">Uncharacterized protein</fullName>
    </submittedName>
</protein>
<gene>
    <name evidence="1" type="ORF">ACFFQA_05640</name>
</gene>
<evidence type="ECO:0000313" key="2">
    <source>
        <dbReference type="Proteomes" id="UP001589693"/>
    </source>
</evidence>
<evidence type="ECO:0000313" key="1">
    <source>
        <dbReference type="EMBL" id="MFB9903416.1"/>
    </source>
</evidence>
<keyword evidence="2" id="KW-1185">Reference proteome</keyword>
<name>A0ABV5ZR97_9PSEU</name>
<dbReference type="EMBL" id="JBHLZU010000005">
    <property type="protein sequence ID" value="MFB9903416.1"/>
    <property type="molecule type" value="Genomic_DNA"/>
</dbReference>
<dbReference type="Proteomes" id="UP001589693">
    <property type="component" value="Unassembled WGS sequence"/>
</dbReference>
<reference evidence="1 2" key="1">
    <citation type="submission" date="2024-09" db="EMBL/GenBank/DDBJ databases">
        <authorList>
            <person name="Sun Q."/>
            <person name="Mori K."/>
        </authorList>
    </citation>
    <scope>NUCLEOTIDE SEQUENCE [LARGE SCALE GENOMIC DNA]</scope>
    <source>
        <strain evidence="1 2">TBRC 7907</strain>
    </source>
</reference>
<comment type="caution">
    <text evidence="1">The sequence shown here is derived from an EMBL/GenBank/DDBJ whole genome shotgun (WGS) entry which is preliminary data.</text>
</comment>
<proteinExistence type="predicted"/>
<accession>A0ABV5ZR97</accession>
<sequence length="74" mass="7414">MQRNEIPDAVACPNCGWPVGDAGPSTMSSHLTSAGAVRYVRCVCGLRLVLLGGALVGTAGSPDGPLAVGMSTKD</sequence>
<dbReference type="RefSeq" id="WP_377850557.1">
    <property type="nucleotide sequence ID" value="NZ_JBHLZU010000005.1"/>
</dbReference>
<organism evidence="1 2">
    <name type="scientific">Allokutzneria oryzae</name>
    <dbReference type="NCBI Taxonomy" id="1378989"/>
    <lineage>
        <taxon>Bacteria</taxon>
        <taxon>Bacillati</taxon>
        <taxon>Actinomycetota</taxon>
        <taxon>Actinomycetes</taxon>
        <taxon>Pseudonocardiales</taxon>
        <taxon>Pseudonocardiaceae</taxon>
        <taxon>Allokutzneria</taxon>
    </lineage>
</organism>